<keyword evidence="2" id="KW-1015">Disulfide bond</keyword>
<comment type="caution">
    <text evidence="7">The sequence shown here is derived from an EMBL/GenBank/DDBJ whole genome shotgun (WGS) entry which is preliminary data.</text>
</comment>
<dbReference type="FunFam" id="2.40.10.10:FF:000028">
    <property type="entry name" value="Serine protease easter"/>
    <property type="match status" value="1"/>
</dbReference>
<feature type="region of interest" description="Disordered" evidence="5">
    <location>
        <begin position="265"/>
        <end position="289"/>
    </location>
</feature>
<dbReference type="AlphaFoldDB" id="A0AAD8EQH6"/>
<feature type="region of interest" description="Disordered" evidence="5">
    <location>
        <begin position="39"/>
        <end position="59"/>
    </location>
</feature>
<feature type="domain" description="Peptidase S1" evidence="6">
    <location>
        <begin position="791"/>
        <end position="970"/>
    </location>
</feature>
<protein>
    <recommendedName>
        <fullName evidence="6">Peptidase S1 domain-containing protein</fullName>
    </recommendedName>
</protein>
<dbReference type="PANTHER" id="PTHR24258:SF142">
    <property type="entry name" value="PEPTIDASE S1 DOMAIN-CONTAINING PROTEIN"/>
    <property type="match status" value="1"/>
</dbReference>
<feature type="compositionally biased region" description="Basic and acidic residues" evidence="5">
    <location>
        <begin position="444"/>
        <end position="464"/>
    </location>
</feature>
<dbReference type="SMART" id="SM00020">
    <property type="entry name" value="Tryp_SPc"/>
    <property type="match status" value="1"/>
</dbReference>
<comment type="similarity">
    <text evidence="4">Belongs to the peptidase S1 family. CLIP subfamily.</text>
</comment>
<proteinExistence type="inferred from homology"/>
<dbReference type="Pfam" id="PF00089">
    <property type="entry name" value="Trypsin"/>
    <property type="match status" value="1"/>
</dbReference>
<evidence type="ECO:0000313" key="7">
    <source>
        <dbReference type="EMBL" id="KAJ9598691.1"/>
    </source>
</evidence>
<dbReference type="Proteomes" id="UP001233999">
    <property type="component" value="Unassembled WGS sequence"/>
</dbReference>
<feature type="compositionally biased region" description="Low complexity" evidence="5">
    <location>
        <begin position="698"/>
        <end position="712"/>
    </location>
</feature>
<keyword evidence="8" id="KW-1185">Reference proteome</keyword>
<dbReference type="InterPro" id="IPR018114">
    <property type="entry name" value="TRYPSIN_HIS"/>
</dbReference>
<feature type="region of interest" description="Disordered" evidence="5">
    <location>
        <begin position="444"/>
        <end position="491"/>
    </location>
</feature>
<dbReference type="PANTHER" id="PTHR24258">
    <property type="entry name" value="SERINE PROTEASE-RELATED"/>
    <property type="match status" value="1"/>
</dbReference>
<evidence type="ECO:0000256" key="2">
    <source>
        <dbReference type="ARBA" id="ARBA00023157"/>
    </source>
</evidence>
<reference evidence="7" key="2">
    <citation type="submission" date="2023-05" db="EMBL/GenBank/DDBJ databases">
        <authorList>
            <person name="Fouks B."/>
        </authorList>
    </citation>
    <scope>NUCLEOTIDE SEQUENCE</scope>
    <source>
        <strain evidence="7">Stay&amp;Tobe</strain>
        <tissue evidence="7">Testes</tissue>
    </source>
</reference>
<feature type="compositionally biased region" description="Basic residues" evidence="5">
    <location>
        <begin position="719"/>
        <end position="732"/>
    </location>
</feature>
<dbReference type="EMBL" id="JASPKZ010001197">
    <property type="protein sequence ID" value="KAJ9598691.1"/>
    <property type="molecule type" value="Genomic_DNA"/>
</dbReference>
<name>A0AAD8EQH6_DIPPU</name>
<dbReference type="InterPro" id="IPR009003">
    <property type="entry name" value="Peptidase_S1_PA"/>
</dbReference>
<reference evidence="7" key="1">
    <citation type="journal article" date="2023" name="IScience">
        <title>Live-bearing cockroach genome reveals convergent evolutionary mechanisms linked to viviparity in insects and beyond.</title>
        <authorList>
            <person name="Fouks B."/>
            <person name="Harrison M.C."/>
            <person name="Mikhailova A.A."/>
            <person name="Marchal E."/>
            <person name="English S."/>
            <person name="Carruthers M."/>
            <person name="Jennings E.C."/>
            <person name="Chiamaka E.L."/>
            <person name="Frigard R.A."/>
            <person name="Pippel M."/>
            <person name="Attardo G.M."/>
            <person name="Benoit J.B."/>
            <person name="Bornberg-Bauer E."/>
            <person name="Tobe S.S."/>
        </authorList>
    </citation>
    <scope>NUCLEOTIDE SEQUENCE</scope>
    <source>
        <strain evidence="7">Stay&amp;Tobe</strain>
    </source>
</reference>
<keyword evidence="3" id="KW-0325">Glycoprotein</keyword>
<dbReference type="InterPro" id="IPR001254">
    <property type="entry name" value="Trypsin_dom"/>
</dbReference>
<dbReference type="GO" id="GO:0004252">
    <property type="term" value="F:serine-type endopeptidase activity"/>
    <property type="evidence" value="ECO:0007669"/>
    <property type="project" value="InterPro"/>
</dbReference>
<evidence type="ECO:0000256" key="4">
    <source>
        <dbReference type="ARBA" id="ARBA00024195"/>
    </source>
</evidence>
<evidence type="ECO:0000256" key="1">
    <source>
        <dbReference type="ARBA" id="ARBA00022729"/>
    </source>
</evidence>
<dbReference type="CDD" id="cd00190">
    <property type="entry name" value="Tryp_SPc"/>
    <property type="match status" value="1"/>
</dbReference>
<dbReference type="InterPro" id="IPR001314">
    <property type="entry name" value="Peptidase_S1A"/>
</dbReference>
<organism evidence="7 8">
    <name type="scientific">Diploptera punctata</name>
    <name type="common">Pacific beetle cockroach</name>
    <dbReference type="NCBI Taxonomy" id="6984"/>
    <lineage>
        <taxon>Eukaryota</taxon>
        <taxon>Metazoa</taxon>
        <taxon>Ecdysozoa</taxon>
        <taxon>Arthropoda</taxon>
        <taxon>Hexapoda</taxon>
        <taxon>Insecta</taxon>
        <taxon>Pterygota</taxon>
        <taxon>Neoptera</taxon>
        <taxon>Polyneoptera</taxon>
        <taxon>Dictyoptera</taxon>
        <taxon>Blattodea</taxon>
        <taxon>Blaberoidea</taxon>
        <taxon>Blaberidae</taxon>
        <taxon>Diplopterinae</taxon>
        <taxon>Diploptera</taxon>
    </lineage>
</organism>
<dbReference type="PROSITE" id="PS50240">
    <property type="entry name" value="TRYPSIN_DOM"/>
    <property type="match status" value="1"/>
</dbReference>
<feature type="region of interest" description="Disordered" evidence="5">
    <location>
        <begin position="656"/>
        <end position="737"/>
    </location>
</feature>
<dbReference type="SUPFAM" id="SSF50494">
    <property type="entry name" value="Trypsin-like serine proteases"/>
    <property type="match status" value="1"/>
</dbReference>
<gene>
    <name evidence="7" type="ORF">L9F63_010640</name>
</gene>
<evidence type="ECO:0000256" key="5">
    <source>
        <dbReference type="SAM" id="MobiDB-lite"/>
    </source>
</evidence>
<dbReference type="Gene3D" id="2.40.10.10">
    <property type="entry name" value="Trypsin-like serine proteases"/>
    <property type="match status" value="1"/>
</dbReference>
<dbReference type="PRINTS" id="PR00722">
    <property type="entry name" value="CHYMOTRYPSIN"/>
</dbReference>
<feature type="compositionally biased region" description="Polar residues" evidence="5">
    <location>
        <begin position="473"/>
        <end position="486"/>
    </location>
</feature>
<dbReference type="PROSITE" id="PS00134">
    <property type="entry name" value="TRYPSIN_HIS"/>
    <property type="match status" value="1"/>
</dbReference>
<accession>A0AAD8EQH6</accession>
<dbReference type="GO" id="GO:0006508">
    <property type="term" value="P:proteolysis"/>
    <property type="evidence" value="ECO:0007669"/>
    <property type="project" value="InterPro"/>
</dbReference>
<dbReference type="InterPro" id="IPR043504">
    <property type="entry name" value="Peptidase_S1_PA_chymotrypsin"/>
</dbReference>
<evidence type="ECO:0000313" key="8">
    <source>
        <dbReference type="Proteomes" id="UP001233999"/>
    </source>
</evidence>
<evidence type="ECO:0000256" key="3">
    <source>
        <dbReference type="ARBA" id="ARBA00023180"/>
    </source>
</evidence>
<evidence type="ECO:0000259" key="6">
    <source>
        <dbReference type="PROSITE" id="PS50240"/>
    </source>
</evidence>
<keyword evidence="1" id="KW-0732">Signal</keyword>
<sequence length="970" mass="105610">MGTCVALSLVSCDSQAEASEWAWGKGQDKDRDARVSVKVLEPSDSDESESVTSNPEANEDSLIETIVLSSRQGRTLQQDGYNQVATDPQVKQAIDAGNDSQARHYIKEKLCNLGLMSCEPGIEPKRPYVQPHDLIYAQPVHIKPVGRPIPAVPVRGPHHTLGGYGPPKPNPFPPGPGPISYRPPKPIPGPIYGSPKPIPPPVYESEPEYLPHPPIKKPVEVLVNSHTGVQQHVHHHYHHGEGGVVKPSLVVDQSGPLVPTGPIIEPGSAYGTPPIGGGGPLGSFDSGSHYGGGPISGGSLYGGGPISGGSLYGGGPTSGGSLYGGGPIGGGSLYGGPAYGGNGLLDHGQFYKKELNVKSPLNGNGLTSASTSSSYANKYPSYESPRLDGVRGLGNCICVPYDQCLPHDIARKEDGYYIDPRTNGGKNIEAITLDDVIITDEGRTVETEKIDETTGGNKTEEKTESRRRRDTPDNSSNDGSEKSNVQPRIFGDSSKYKVSPTFGVSFGLPQGGGGYPLNPYGPNPALNPYGDSIGGLGGVNLGLVNVNPLVSVQVTKDEFGDRIVKPLVNLHVTPNHGLVHKLGSLIHGIHNKPYYPGYYPPNKHFHYHSHASKPHYPQYYPYKQPPYYYEHYKPSYSSYAPSYYGYRTNDYANTGNGQYSDYVSDDEDAQEQYDNGNSYEDDIYSPYARNNVGNETASLTSPTSPSSSSGSSKVQFPNARRRSFTTSRTKRHADKDSKIENEAFYGGRCGPQQVCCRRPKQQNRPQYPQGGPQCGRRHAQGINGRIKNPVYVDGDSEFGEYPWQVAILKKDVQESVYVCGGTLIDNFHVITAAHCIKSCHPELRVRLGEWDVNHDVEFYPYEERDVSSLHIHPEFYAGLLYNDIAVLRLSTPVDTVRSPHIAPACLPNPHVDFSGSRCWTTGWGKDAFWRLWQISEHTQGSGCTHDFHTNNVNYNSSRPDLVMTSSCILV</sequence>